<gene>
    <name evidence="1" type="ORF">SCALOS_LOCUS10384</name>
</gene>
<name>A0ACA9P9E9_9GLOM</name>
<reference evidence="1" key="1">
    <citation type="submission" date="2021-06" db="EMBL/GenBank/DDBJ databases">
        <authorList>
            <person name="Kallberg Y."/>
            <person name="Tangrot J."/>
            <person name="Rosling A."/>
        </authorList>
    </citation>
    <scope>NUCLEOTIDE SEQUENCE</scope>
    <source>
        <strain evidence="1">AU212A</strain>
    </source>
</reference>
<comment type="caution">
    <text evidence="1">The sequence shown here is derived from an EMBL/GenBank/DDBJ whole genome shotgun (WGS) entry which is preliminary data.</text>
</comment>
<dbReference type="EMBL" id="CAJVPM010038376">
    <property type="protein sequence ID" value="CAG8697968.1"/>
    <property type="molecule type" value="Genomic_DNA"/>
</dbReference>
<protein>
    <submittedName>
        <fullName evidence="1">2374_t:CDS:1</fullName>
    </submittedName>
</protein>
<sequence>AGIDNETAVNAIVYEDYRNDRLTTVTQAEKHRICLKLLKTCRYKANIVKSCLESPVFIKYLQDLVPKIAQVFDNTDAFRSTKKSGLKLIKLKLGLLNTVLNETYRLKFKAIDKNLRYYYLVSLFDSEDAPKLTLYQTSKGSFYENGEDIRYRYSKLSPDELETSSNSITQDTQDLFDIC</sequence>
<evidence type="ECO:0000313" key="2">
    <source>
        <dbReference type="Proteomes" id="UP000789860"/>
    </source>
</evidence>
<evidence type="ECO:0000313" key="1">
    <source>
        <dbReference type="EMBL" id="CAG8697968.1"/>
    </source>
</evidence>
<dbReference type="Proteomes" id="UP000789860">
    <property type="component" value="Unassembled WGS sequence"/>
</dbReference>
<proteinExistence type="predicted"/>
<keyword evidence="2" id="KW-1185">Reference proteome</keyword>
<feature type="non-terminal residue" evidence="1">
    <location>
        <position position="1"/>
    </location>
</feature>
<accession>A0ACA9P9E9</accession>
<organism evidence="1 2">
    <name type="scientific">Scutellospora calospora</name>
    <dbReference type="NCBI Taxonomy" id="85575"/>
    <lineage>
        <taxon>Eukaryota</taxon>
        <taxon>Fungi</taxon>
        <taxon>Fungi incertae sedis</taxon>
        <taxon>Mucoromycota</taxon>
        <taxon>Glomeromycotina</taxon>
        <taxon>Glomeromycetes</taxon>
        <taxon>Diversisporales</taxon>
        <taxon>Gigasporaceae</taxon>
        <taxon>Scutellospora</taxon>
    </lineage>
</organism>